<sequence length="67" mass="7855">MHQVAKICWLKPFKISDFAAIESHFSCKRLADGSKRVQVPHFLNPQLYDDDKKGRKVRKRRCTVLVN</sequence>
<organism evidence="1 2">
    <name type="scientific">Ilex paraguariensis</name>
    <name type="common">yerba mate</name>
    <dbReference type="NCBI Taxonomy" id="185542"/>
    <lineage>
        <taxon>Eukaryota</taxon>
        <taxon>Viridiplantae</taxon>
        <taxon>Streptophyta</taxon>
        <taxon>Embryophyta</taxon>
        <taxon>Tracheophyta</taxon>
        <taxon>Spermatophyta</taxon>
        <taxon>Magnoliopsida</taxon>
        <taxon>eudicotyledons</taxon>
        <taxon>Gunneridae</taxon>
        <taxon>Pentapetalae</taxon>
        <taxon>asterids</taxon>
        <taxon>campanulids</taxon>
        <taxon>Aquifoliales</taxon>
        <taxon>Aquifoliaceae</taxon>
        <taxon>Ilex</taxon>
    </lineage>
</organism>
<name>A0ABC8S2Q5_9AQUA</name>
<keyword evidence="2" id="KW-1185">Reference proteome</keyword>
<reference evidence="1 2" key="1">
    <citation type="submission" date="2024-02" db="EMBL/GenBank/DDBJ databases">
        <authorList>
            <person name="Vignale AGUSTIN F."/>
            <person name="Sosa J E."/>
            <person name="Modenutti C."/>
        </authorList>
    </citation>
    <scope>NUCLEOTIDE SEQUENCE [LARGE SCALE GENOMIC DNA]</scope>
</reference>
<comment type="caution">
    <text evidence="1">The sequence shown here is derived from an EMBL/GenBank/DDBJ whole genome shotgun (WGS) entry which is preliminary data.</text>
</comment>
<dbReference type="Proteomes" id="UP001642360">
    <property type="component" value="Unassembled WGS sequence"/>
</dbReference>
<proteinExistence type="predicted"/>
<protein>
    <submittedName>
        <fullName evidence="1">Uncharacterized protein</fullName>
    </submittedName>
</protein>
<evidence type="ECO:0000313" key="1">
    <source>
        <dbReference type="EMBL" id="CAK9150060.1"/>
    </source>
</evidence>
<dbReference type="EMBL" id="CAUOFW020001970">
    <property type="protein sequence ID" value="CAK9150060.1"/>
    <property type="molecule type" value="Genomic_DNA"/>
</dbReference>
<evidence type="ECO:0000313" key="2">
    <source>
        <dbReference type="Proteomes" id="UP001642360"/>
    </source>
</evidence>
<gene>
    <name evidence="1" type="ORF">ILEXP_LOCUS18169</name>
</gene>
<dbReference type="AlphaFoldDB" id="A0ABC8S2Q5"/>
<accession>A0ABC8S2Q5</accession>